<protein>
    <submittedName>
        <fullName evidence="1">Uncharacterized protein</fullName>
    </submittedName>
</protein>
<dbReference type="EMBL" id="JAVRFJ010000025">
    <property type="protein sequence ID" value="MDT0570958.1"/>
    <property type="molecule type" value="Genomic_DNA"/>
</dbReference>
<name>A0ABU2Z2Z3_9ACTN</name>
<sequence length="118" mass="12124">MTATADGPSDDKLTEQAQAALAAVHSGTMVEAGAERVADGVHAEPLLDADKAYRFQLVCVGSGSVQVVFKPVSAGQKATVPCDGAVAQQRLTVSEPLRIDVDSGKGATGMIAWQIDTV</sequence>
<dbReference type="Proteomes" id="UP001180737">
    <property type="component" value="Unassembled WGS sequence"/>
</dbReference>
<evidence type="ECO:0000313" key="1">
    <source>
        <dbReference type="EMBL" id="MDT0570958.1"/>
    </source>
</evidence>
<gene>
    <name evidence="1" type="ORF">RM704_26440</name>
</gene>
<comment type="caution">
    <text evidence="1">The sequence shown here is derived from an EMBL/GenBank/DDBJ whole genome shotgun (WGS) entry which is preliminary data.</text>
</comment>
<dbReference type="RefSeq" id="WP_311591313.1">
    <property type="nucleotide sequence ID" value="NZ_JAVRFJ010000025.1"/>
</dbReference>
<organism evidence="1 2">
    <name type="scientific">Streptomyces gottesmaniae</name>
    <dbReference type="NCBI Taxonomy" id="3075518"/>
    <lineage>
        <taxon>Bacteria</taxon>
        <taxon>Bacillati</taxon>
        <taxon>Actinomycetota</taxon>
        <taxon>Actinomycetes</taxon>
        <taxon>Kitasatosporales</taxon>
        <taxon>Streptomycetaceae</taxon>
        <taxon>Streptomyces</taxon>
    </lineage>
</organism>
<reference evidence="1" key="1">
    <citation type="submission" date="2024-05" db="EMBL/GenBank/DDBJ databases">
        <title>30 novel species of actinomycetes from the DSMZ collection.</title>
        <authorList>
            <person name="Nouioui I."/>
        </authorList>
    </citation>
    <scope>NUCLEOTIDE SEQUENCE</scope>
    <source>
        <strain evidence="1">DSM 3412</strain>
    </source>
</reference>
<keyword evidence="2" id="KW-1185">Reference proteome</keyword>
<proteinExistence type="predicted"/>
<accession>A0ABU2Z2Z3</accession>
<evidence type="ECO:0000313" key="2">
    <source>
        <dbReference type="Proteomes" id="UP001180737"/>
    </source>
</evidence>